<proteinExistence type="predicted"/>
<sequence length="177" mass="19182">MICLSEERQGRRFLRPSRLARAPPPSLQNSSPLLAPVLPPPPRRLGAPPPSPTPLPPTPARTTCRRLDDPTPRRGTHTHTRARARARARARSLCSARSPSLRLHCSVVGGQRAPDRVVPLSRSGLCLRAGSDPFSRCSPTIPEAVLVVCISCNLFSIQLPNPIPTMNLVNNNLAPLV</sequence>
<feature type="compositionally biased region" description="Basic and acidic residues" evidence="1">
    <location>
        <begin position="1"/>
        <end position="10"/>
    </location>
</feature>
<keyword evidence="3" id="KW-1185">Reference proteome</keyword>
<dbReference type="Proteomes" id="UP000729402">
    <property type="component" value="Unassembled WGS sequence"/>
</dbReference>
<accession>A0A8J5WJ05</accession>
<evidence type="ECO:0000256" key="1">
    <source>
        <dbReference type="SAM" id="MobiDB-lite"/>
    </source>
</evidence>
<evidence type="ECO:0000313" key="2">
    <source>
        <dbReference type="EMBL" id="KAG8090094.1"/>
    </source>
</evidence>
<reference evidence="2" key="1">
    <citation type="journal article" date="2021" name="bioRxiv">
        <title>Whole Genome Assembly and Annotation of Northern Wild Rice, Zizania palustris L., Supports a Whole Genome Duplication in the Zizania Genus.</title>
        <authorList>
            <person name="Haas M."/>
            <person name="Kono T."/>
            <person name="Macchietto M."/>
            <person name="Millas R."/>
            <person name="McGilp L."/>
            <person name="Shao M."/>
            <person name="Duquette J."/>
            <person name="Hirsch C.N."/>
            <person name="Kimball J."/>
        </authorList>
    </citation>
    <scope>NUCLEOTIDE SEQUENCE</scope>
    <source>
        <tissue evidence="2">Fresh leaf tissue</tissue>
    </source>
</reference>
<comment type="caution">
    <text evidence="2">The sequence shown here is derived from an EMBL/GenBank/DDBJ whole genome shotgun (WGS) entry which is preliminary data.</text>
</comment>
<name>A0A8J5WJ05_ZIZPA</name>
<gene>
    <name evidence="2" type="ORF">GUJ93_ZPchr0011g28434</name>
</gene>
<reference evidence="2" key="2">
    <citation type="submission" date="2021-02" db="EMBL/GenBank/DDBJ databases">
        <authorList>
            <person name="Kimball J.A."/>
            <person name="Haas M.W."/>
            <person name="Macchietto M."/>
            <person name="Kono T."/>
            <person name="Duquette J."/>
            <person name="Shao M."/>
        </authorList>
    </citation>
    <scope>NUCLEOTIDE SEQUENCE</scope>
    <source>
        <tissue evidence="2">Fresh leaf tissue</tissue>
    </source>
</reference>
<dbReference type="AlphaFoldDB" id="A0A8J5WJ05"/>
<feature type="compositionally biased region" description="Basic residues" evidence="1">
    <location>
        <begin position="74"/>
        <end position="86"/>
    </location>
</feature>
<evidence type="ECO:0000313" key="3">
    <source>
        <dbReference type="Proteomes" id="UP000729402"/>
    </source>
</evidence>
<dbReference type="OrthoDB" id="27226at2759"/>
<organism evidence="2 3">
    <name type="scientific">Zizania palustris</name>
    <name type="common">Northern wild rice</name>
    <dbReference type="NCBI Taxonomy" id="103762"/>
    <lineage>
        <taxon>Eukaryota</taxon>
        <taxon>Viridiplantae</taxon>
        <taxon>Streptophyta</taxon>
        <taxon>Embryophyta</taxon>
        <taxon>Tracheophyta</taxon>
        <taxon>Spermatophyta</taxon>
        <taxon>Magnoliopsida</taxon>
        <taxon>Liliopsida</taxon>
        <taxon>Poales</taxon>
        <taxon>Poaceae</taxon>
        <taxon>BOP clade</taxon>
        <taxon>Oryzoideae</taxon>
        <taxon>Oryzeae</taxon>
        <taxon>Zizaniinae</taxon>
        <taxon>Zizania</taxon>
    </lineage>
</organism>
<feature type="region of interest" description="Disordered" evidence="1">
    <location>
        <begin position="1"/>
        <end position="86"/>
    </location>
</feature>
<dbReference type="EMBL" id="JAAALK010000081">
    <property type="protein sequence ID" value="KAG8090094.1"/>
    <property type="molecule type" value="Genomic_DNA"/>
</dbReference>
<protein>
    <submittedName>
        <fullName evidence="2">Uncharacterized protein</fullName>
    </submittedName>
</protein>
<feature type="compositionally biased region" description="Pro residues" evidence="1">
    <location>
        <begin position="37"/>
        <end position="59"/>
    </location>
</feature>
<feature type="compositionally biased region" description="Low complexity" evidence="1">
    <location>
        <begin position="16"/>
        <end position="36"/>
    </location>
</feature>